<keyword evidence="4" id="KW-0813">Transport</keyword>
<dbReference type="PANTHER" id="PTHR12596:SF2">
    <property type="entry name" value="EXPORTIN-7 ISOFORM X1"/>
    <property type="match status" value="1"/>
</dbReference>
<evidence type="ECO:0000256" key="1">
    <source>
        <dbReference type="ARBA" id="ARBA00004123"/>
    </source>
</evidence>
<accession>A0A9D4ESQ5</accession>
<dbReference type="GO" id="GO:0005049">
    <property type="term" value="F:nuclear export signal receptor activity"/>
    <property type="evidence" value="ECO:0007669"/>
    <property type="project" value="InterPro"/>
</dbReference>
<dbReference type="GO" id="GO:0005737">
    <property type="term" value="C:cytoplasm"/>
    <property type="evidence" value="ECO:0007669"/>
    <property type="project" value="UniProtKB-SubCell"/>
</dbReference>
<evidence type="ECO:0000256" key="7">
    <source>
        <dbReference type="ARBA" id="ARBA00023242"/>
    </source>
</evidence>
<proteinExistence type="inferred from homology"/>
<evidence type="ECO:0000256" key="3">
    <source>
        <dbReference type="ARBA" id="ARBA00009466"/>
    </source>
</evidence>
<comment type="caution">
    <text evidence="8">The sequence shown here is derived from an EMBL/GenBank/DDBJ whole genome shotgun (WGS) entry which is preliminary data.</text>
</comment>
<dbReference type="InterPro" id="IPR044189">
    <property type="entry name" value="XPO4/7-like"/>
</dbReference>
<dbReference type="Proteomes" id="UP000828390">
    <property type="component" value="Unassembled WGS sequence"/>
</dbReference>
<comment type="subcellular location">
    <subcellularLocation>
        <location evidence="2">Cytoplasm</location>
    </subcellularLocation>
    <subcellularLocation>
        <location evidence="1">Nucleus</location>
    </subcellularLocation>
</comment>
<dbReference type="GO" id="GO:0005643">
    <property type="term" value="C:nuclear pore"/>
    <property type="evidence" value="ECO:0007669"/>
    <property type="project" value="TreeGrafter"/>
</dbReference>
<keyword evidence="5" id="KW-0963">Cytoplasm</keyword>
<protein>
    <submittedName>
        <fullName evidence="8">Uncharacterized protein</fullName>
    </submittedName>
</protein>
<dbReference type="AlphaFoldDB" id="A0A9D4ESQ5"/>
<keyword evidence="6" id="KW-0653">Protein transport</keyword>
<gene>
    <name evidence="8" type="ORF">DPMN_163715</name>
</gene>
<keyword evidence="7" id="KW-0539">Nucleus</keyword>
<evidence type="ECO:0000256" key="6">
    <source>
        <dbReference type="ARBA" id="ARBA00022927"/>
    </source>
</evidence>
<evidence type="ECO:0000313" key="9">
    <source>
        <dbReference type="Proteomes" id="UP000828390"/>
    </source>
</evidence>
<evidence type="ECO:0000313" key="8">
    <source>
        <dbReference type="EMBL" id="KAH3785622.1"/>
    </source>
</evidence>
<reference evidence="8" key="2">
    <citation type="submission" date="2020-11" db="EMBL/GenBank/DDBJ databases">
        <authorList>
            <person name="McCartney M.A."/>
            <person name="Auch B."/>
            <person name="Kono T."/>
            <person name="Mallez S."/>
            <person name="Becker A."/>
            <person name="Gohl D.M."/>
            <person name="Silverstein K.A.T."/>
            <person name="Koren S."/>
            <person name="Bechman K.B."/>
            <person name="Herman A."/>
            <person name="Abrahante J.E."/>
            <person name="Garbe J."/>
        </authorList>
    </citation>
    <scope>NUCLEOTIDE SEQUENCE</scope>
    <source>
        <strain evidence="8">Duluth1</strain>
        <tissue evidence="8">Whole animal</tissue>
    </source>
</reference>
<evidence type="ECO:0000256" key="4">
    <source>
        <dbReference type="ARBA" id="ARBA00022448"/>
    </source>
</evidence>
<dbReference type="GO" id="GO:0006611">
    <property type="term" value="P:protein export from nucleus"/>
    <property type="evidence" value="ECO:0007669"/>
    <property type="project" value="TreeGrafter"/>
</dbReference>
<evidence type="ECO:0000256" key="5">
    <source>
        <dbReference type="ARBA" id="ARBA00022490"/>
    </source>
</evidence>
<keyword evidence="9" id="KW-1185">Reference proteome</keyword>
<sequence length="76" mass="8792">MLASKSRIPLQLKSLVFQMWQFAPNSVHYLLSLWQRMVASVPYVKATEPHMLETYTPEVTSAYITSRLESVHVVVR</sequence>
<dbReference type="EMBL" id="JAIWYP010000008">
    <property type="protein sequence ID" value="KAH3785622.1"/>
    <property type="molecule type" value="Genomic_DNA"/>
</dbReference>
<reference evidence="8" key="1">
    <citation type="journal article" date="2019" name="bioRxiv">
        <title>The Genome of the Zebra Mussel, Dreissena polymorpha: A Resource for Invasive Species Research.</title>
        <authorList>
            <person name="McCartney M.A."/>
            <person name="Auch B."/>
            <person name="Kono T."/>
            <person name="Mallez S."/>
            <person name="Zhang Y."/>
            <person name="Obille A."/>
            <person name="Becker A."/>
            <person name="Abrahante J.E."/>
            <person name="Garbe J."/>
            <person name="Badalamenti J.P."/>
            <person name="Herman A."/>
            <person name="Mangelson H."/>
            <person name="Liachko I."/>
            <person name="Sullivan S."/>
            <person name="Sone E.D."/>
            <person name="Koren S."/>
            <person name="Silverstein K.A.T."/>
            <person name="Beckman K.B."/>
            <person name="Gohl D.M."/>
        </authorList>
    </citation>
    <scope>NUCLEOTIDE SEQUENCE</scope>
    <source>
        <strain evidence="8">Duluth1</strain>
        <tissue evidence="8">Whole animal</tissue>
    </source>
</reference>
<evidence type="ECO:0000256" key="2">
    <source>
        <dbReference type="ARBA" id="ARBA00004496"/>
    </source>
</evidence>
<comment type="similarity">
    <text evidence="3">Belongs to the exportin family.</text>
</comment>
<dbReference type="PANTHER" id="PTHR12596">
    <property type="entry name" value="EXPORTIN 4,7-RELATED"/>
    <property type="match status" value="1"/>
</dbReference>
<organism evidence="8 9">
    <name type="scientific">Dreissena polymorpha</name>
    <name type="common">Zebra mussel</name>
    <name type="synonym">Mytilus polymorpha</name>
    <dbReference type="NCBI Taxonomy" id="45954"/>
    <lineage>
        <taxon>Eukaryota</taxon>
        <taxon>Metazoa</taxon>
        <taxon>Spiralia</taxon>
        <taxon>Lophotrochozoa</taxon>
        <taxon>Mollusca</taxon>
        <taxon>Bivalvia</taxon>
        <taxon>Autobranchia</taxon>
        <taxon>Heteroconchia</taxon>
        <taxon>Euheterodonta</taxon>
        <taxon>Imparidentia</taxon>
        <taxon>Neoheterodontei</taxon>
        <taxon>Myida</taxon>
        <taxon>Dreissenoidea</taxon>
        <taxon>Dreissenidae</taxon>
        <taxon>Dreissena</taxon>
    </lineage>
</organism>
<name>A0A9D4ESQ5_DREPO</name>